<evidence type="ECO:0000256" key="3">
    <source>
        <dbReference type="ARBA" id="ARBA00022475"/>
    </source>
</evidence>
<dbReference type="PROSITE" id="PS50850">
    <property type="entry name" value="MFS"/>
    <property type="match status" value="1"/>
</dbReference>
<evidence type="ECO:0000313" key="9">
    <source>
        <dbReference type="EMBL" id="AIU33380.1"/>
    </source>
</evidence>
<dbReference type="CDD" id="cd17321">
    <property type="entry name" value="MFS_MMR_MDR_like"/>
    <property type="match status" value="1"/>
</dbReference>
<protein>
    <submittedName>
        <fullName evidence="9">Major facilitator superfamily permease</fullName>
    </submittedName>
</protein>
<feature type="transmembrane region" description="Helical" evidence="7">
    <location>
        <begin position="450"/>
        <end position="472"/>
    </location>
</feature>
<feature type="transmembrane region" description="Helical" evidence="7">
    <location>
        <begin position="262"/>
        <end position="280"/>
    </location>
</feature>
<keyword evidence="5 7" id="KW-1133">Transmembrane helix</keyword>
<name>A0ABN4EIA3_9CORY</name>
<feature type="transmembrane region" description="Helical" evidence="7">
    <location>
        <begin position="220"/>
        <end position="241"/>
    </location>
</feature>
<dbReference type="Proteomes" id="UP000029910">
    <property type="component" value="Chromosome"/>
</dbReference>
<feature type="transmembrane region" description="Helical" evidence="7">
    <location>
        <begin position="326"/>
        <end position="347"/>
    </location>
</feature>
<dbReference type="InterPro" id="IPR011701">
    <property type="entry name" value="MFS"/>
</dbReference>
<evidence type="ECO:0000256" key="7">
    <source>
        <dbReference type="SAM" id="Phobius"/>
    </source>
</evidence>
<dbReference type="Gene3D" id="1.20.1720.10">
    <property type="entry name" value="Multidrug resistance protein D"/>
    <property type="match status" value="1"/>
</dbReference>
<evidence type="ECO:0000256" key="5">
    <source>
        <dbReference type="ARBA" id="ARBA00022989"/>
    </source>
</evidence>
<feature type="transmembrane region" description="Helical" evidence="7">
    <location>
        <begin position="133"/>
        <end position="155"/>
    </location>
</feature>
<feature type="transmembrane region" description="Helical" evidence="7">
    <location>
        <begin position="7"/>
        <end position="26"/>
    </location>
</feature>
<proteinExistence type="predicted"/>
<feature type="transmembrane region" description="Helical" evidence="7">
    <location>
        <begin position="195"/>
        <end position="214"/>
    </location>
</feature>
<evidence type="ECO:0000256" key="1">
    <source>
        <dbReference type="ARBA" id="ARBA00004651"/>
    </source>
</evidence>
<keyword evidence="10" id="KW-1185">Reference proteome</keyword>
<dbReference type="PANTHER" id="PTHR42718">
    <property type="entry name" value="MAJOR FACILITATOR SUPERFAMILY MULTIDRUG TRANSPORTER MFSC"/>
    <property type="match status" value="1"/>
</dbReference>
<sequence>MESRQRWIFLGVISLGLFMIGADNSILYTALPVLRSELHTTELEGLWIINAYSLVLAGLLLGTGTLGDKIGHRRMFEIGITIFGLASLAASFAHNPLALITARAALGVGAATMMPATLALLRITFPNVRERNIAIGIWGSVATLGAALGPVIGGFLIEHYYWGSVFLINIPVTLIAFAGTLLIAPPNKSNPSRHWDFLSSFWAMVTMVGLVLVIKELTHAHIELAVLIGALAAIVIGALLFSQRQNKLSEPLLTFDVFKNRVFTAGTLAAALAMFILSGAELMTTQRFQLAEGFTPLQAGLLTGAVALAAFPSSILGGALLHRIGFLPLISGGFLSMAIGTAIAIGATRADTFPLFVVGLLLVGFGAGLTMSVSSTAIIGSAPARRSGMASAMEEVSYEFGTLLSVAMVGSLFSFFYARSAPEVIAQNFEQGLSHPTLADAARAAIDTSYVSVLVIIAITACIACAITAYLLRNNPKETQFAHE</sequence>
<keyword evidence="3" id="KW-1003">Cell membrane</keyword>
<dbReference type="EMBL" id="CP009622">
    <property type="protein sequence ID" value="AIU33380.1"/>
    <property type="molecule type" value="Genomic_DNA"/>
</dbReference>
<accession>A0ABN4EIA3</accession>
<evidence type="ECO:0000259" key="8">
    <source>
        <dbReference type="PROSITE" id="PS50850"/>
    </source>
</evidence>
<evidence type="ECO:0000256" key="6">
    <source>
        <dbReference type="ARBA" id="ARBA00023136"/>
    </source>
</evidence>
<gene>
    <name evidence="9" type="ORF">CulFRC11_1830</name>
</gene>
<reference evidence="9 10" key="1">
    <citation type="journal article" date="2015" name="Genome Announc.">
        <title>Genome Sequence of Corynebacterium ulcerans Strain FRC11.</title>
        <authorList>
            <person name="Benevides Lde J."/>
            <person name="Viana M.V."/>
            <person name="Mariano D.C."/>
            <person name="Rocha Fde S."/>
            <person name="Bagano P.C."/>
            <person name="Folador E.L."/>
            <person name="Pereira F.L."/>
            <person name="Dorella F.A."/>
            <person name="Leal C.A."/>
            <person name="Carvalho A.F."/>
            <person name="Soares Sde C."/>
            <person name="Carneiro A."/>
            <person name="Ramos R."/>
            <person name="Badell-Ocando E."/>
            <person name="Guiso N."/>
            <person name="Silva A."/>
            <person name="Figueiredo H."/>
            <person name="Azevedo V."/>
            <person name="Guimaraes L.C."/>
        </authorList>
    </citation>
    <scope>NUCLEOTIDE SEQUENCE [LARGE SCALE GENOMIC DNA]</scope>
    <source>
        <strain evidence="10">FRC0011</strain>
    </source>
</reference>
<feature type="transmembrane region" description="Helical" evidence="7">
    <location>
        <begin position="400"/>
        <end position="418"/>
    </location>
</feature>
<feature type="transmembrane region" description="Helical" evidence="7">
    <location>
        <begin position="300"/>
        <end position="321"/>
    </location>
</feature>
<dbReference type="Gene3D" id="1.20.1250.20">
    <property type="entry name" value="MFS general substrate transporter like domains"/>
    <property type="match status" value="1"/>
</dbReference>
<dbReference type="InterPro" id="IPR036259">
    <property type="entry name" value="MFS_trans_sf"/>
</dbReference>
<feature type="transmembrane region" description="Helical" evidence="7">
    <location>
        <begin position="75"/>
        <end position="94"/>
    </location>
</feature>
<keyword evidence="2" id="KW-0813">Transport</keyword>
<evidence type="ECO:0000256" key="2">
    <source>
        <dbReference type="ARBA" id="ARBA00022448"/>
    </source>
</evidence>
<feature type="transmembrane region" description="Helical" evidence="7">
    <location>
        <begin position="100"/>
        <end position="121"/>
    </location>
</feature>
<feature type="transmembrane region" description="Helical" evidence="7">
    <location>
        <begin position="353"/>
        <end position="379"/>
    </location>
</feature>
<dbReference type="RefSeq" id="WP_023636228.1">
    <property type="nucleotide sequence ID" value="NZ_CP009622.1"/>
</dbReference>
<organism evidence="9 10">
    <name type="scientific">Corynebacterium ramonii</name>
    <dbReference type="NCBI Taxonomy" id="3026968"/>
    <lineage>
        <taxon>Bacteria</taxon>
        <taxon>Bacillati</taxon>
        <taxon>Actinomycetota</taxon>
        <taxon>Actinomycetes</taxon>
        <taxon>Mycobacteriales</taxon>
        <taxon>Corynebacteriaceae</taxon>
        <taxon>Corynebacterium</taxon>
    </lineage>
</organism>
<feature type="transmembrane region" description="Helical" evidence="7">
    <location>
        <begin position="46"/>
        <end position="63"/>
    </location>
</feature>
<dbReference type="PANTHER" id="PTHR42718:SF47">
    <property type="entry name" value="METHYL VIOLOGEN RESISTANCE PROTEIN SMVA"/>
    <property type="match status" value="1"/>
</dbReference>
<dbReference type="Pfam" id="PF07690">
    <property type="entry name" value="MFS_1"/>
    <property type="match status" value="1"/>
</dbReference>
<feature type="transmembrane region" description="Helical" evidence="7">
    <location>
        <begin position="161"/>
        <end position="183"/>
    </location>
</feature>
<feature type="domain" description="Major facilitator superfamily (MFS) profile" evidence="8">
    <location>
        <begin position="9"/>
        <end position="476"/>
    </location>
</feature>
<comment type="subcellular location">
    <subcellularLocation>
        <location evidence="1">Cell membrane</location>
        <topology evidence="1">Multi-pass membrane protein</topology>
    </subcellularLocation>
</comment>
<evidence type="ECO:0000313" key="10">
    <source>
        <dbReference type="Proteomes" id="UP000029910"/>
    </source>
</evidence>
<dbReference type="InterPro" id="IPR020846">
    <property type="entry name" value="MFS_dom"/>
</dbReference>
<dbReference type="PRINTS" id="PR01036">
    <property type="entry name" value="TCRTETB"/>
</dbReference>
<evidence type="ECO:0000256" key="4">
    <source>
        <dbReference type="ARBA" id="ARBA00022692"/>
    </source>
</evidence>
<keyword evidence="4 7" id="KW-0812">Transmembrane</keyword>
<dbReference type="SUPFAM" id="SSF103473">
    <property type="entry name" value="MFS general substrate transporter"/>
    <property type="match status" value="1"/>
</dbReference>
<keyword evidence="6 7" id="KW-0472">Membrane</keyword>